<keyword evidence="2" id="KW-0472">Membrane</keyword>
<evidence type="ECO:0000256" key="1">
    <source>
        <dbReference type="SAM" id="MobiDB-lite"/>
    </source>
</evidence>
<feature type="compositionally biased region" description="Low complexity" evidence="1">
    <location>
        <begin position="53"/>
        <end position="76"/>
    </location>
</feature>
<feature type="transmembrane region" description="Helical" evidence="2">
    <location>
        <begin position="95"/>
        <end position="113"/>
    </location>
</feature>
<dbReference type="EMBL" id="FNIV01000003">
    <property type="protein sequence ID" value="SDO10351.1"/>
    <property type="molecule type" value="Genomic_DNA"/>
</dbReference>
<dbReference type="AlphaFoldDB" id="A0A1H0GUL5"/>
<dbReference type="STRING" id="419597.SAMN04487957_103350"/>
<evidence type="ECO:0000313" key="3">
    <source>
        <dbReference type="EMBL" id="SDO10351.1"/>
    </source>
</evidence>
<accession>A0A1H0GUL5</accession>
<keyword evidence="4" id="KW-1185">Reference proteome</keyword>
<feature type="region of interest" description="Disordered" evidence="1">
    <location>
        <begin position="39"/>
        <end position="80"/>
    </location>
</feature>
<keyword evidence="2" id="KW-0812">Transmembrane</keyword>
<feature type="transmembrane region" description="Helical" evidence="2">
    <location>
        <begin position="6"/>
        <end position="23"/>
    </location>
</feature>
<dbReference type="RefSeq" id="WP_089677632.1">
    <property type="nucleotide sequence ID" value="NZ_FNIV01000003.1"/>
</dbReference>
<organism evidence="3 4">
    <name type="scientific">Halomonas shengliensis</name>
    <dbReference type="NCBI Taxonomy" id="419597"/>
    <lineage>
        <taxon>Bacteria</taxon>
        <taxon>Pseudomonadati</taxon>
        <taxon>Pseudomonadota</taxon>
        <taxon>Gammaproteobacteria</taxon>
        <taxon>Oceanospirillales</taxon>
        <taxon>Halomonadaceae</taxon>
        <taxon>Halomonas</taxon>
    </lineage>
</organism>
<sequence>MAYVLVMGGLALSVSFTLGWALWRLGRVALRWLTGGTPSGRSKVTPKPRQRGASRSAAPKAAAKAKPASTKSTKAAKPPREPWGLTRWLAGCHSLLPLASLGLMLYALGRIVVFGLDHRPVEAPSGFAGLVDGLGWAAAILLGLAVLSLLARWRCRD</sequence>
<protein>
    <submittedName>
        <fullName evidence="3">Uncharacterized protein</fullName>
    </submittedName>
</protein>
<dbReference type="OrthoDB" id="6173126at2"/>
<evidence type="ECO:0000256" key="2">
    <source>
        <dbReference type="SAM" id="Phobius"/>
    </source>
</evidence>
<keyword evidence="2" id="KW-1133">Transmembrane helix</keyword>
<gene>
    <name evidence="3" type="ORF">SAMN04487957_103350</name>
</gene>
<proteinExistence type="predicted"/>
<reference evidence="4" key="1">
    <citation type="submission" date="2016-10" db="EMBL/GenBank/DDBJ databases">
        <authorList>
            <person name="Varghese N."/>
            <person name="Submissions S."/>
        </authorList>
    </citation>
    <scope>NUCLEOTIDE SEQUENCE [LARGE SCALE GENOMIC DNA]</scope>
    <source>
        <strain evidence="4">CGMCC 1.6444</strain>
    </source>
</reference>
<name>A0A1H0GUL5_9GAMM</name>
<evidence type="ECO:0000313" key="4">
    <source>
        <dbReference type="Proteomes" id="UP000199075"/>
    </source>
</evidence>
<feature type="transmembrane region" description="Helical" evidence="2">
    <location>
        <begin position="133"/>
        <end position="151"/>
    </location>
</feature>
<dbReference type="Proteomes" id="UP000199075">
    <property type="component" value="Unassembled WGS sequence"/>
</dbReference>